<dbReference type="Proteomes" id="UP001237642">
    <property type="component" value="Unassembled WGS sequence"/>
</dbReference>
<feature type="compositionally biased region" description="Low complexity" evidence="1">
    <location>
        <begin position="174"/>
        <end position="186"/>
    </location>
</feature>
<dbReference type="AlphaFoldDB" id="A0AAD8H2Y8"/>
<comment type="caution">
    <text evidence="2">The sequence shown here is derived from an EMBL/GenBank/DDBJ whole genome shotgun (WGS) entry which is preliminary data.</text>
</comment>
<evidence type="ECO:0000256" key="1">
    <source>
        <dbReference type="SAM" id="MobiDB-lite"/>
    </source>
</evidence>
<keyword evidence="3" id="KW-1185">Reference proteome</keyword>
<organism evidence="2 3">
    <name type="scientific">Heracleum sosnowskyi</name>
    <dbReference type="NCBI Taxonomy" id="360622"/>
    <lineage>
        <taxon>Eukaryota</taxon>
        <taxon>Viridiplantae</taxon>
        <taxon>Streptophyta</taxon>
        <taxon>Embryophyta</taxon>
        <taxon>Tracheophyta</taxon>
        <taxon>Spermatophyta</taxon>
        <taxon>Magnoliopsida</taxon>
        <taxon>eudicotyledons</taxon>
        <taxon>Gunneridae</taxon>
        <taxon>Pentapetalae</taxon>
        <taxon>asterids</taxon>
        <taxon>campanulids</taxon>
        <taxon>Apiales</taxon>
        <taxon>Apiaceae</taxon>
        <taxon>Apioideae</taxon>
        <taxon>apioid superclade</taxon>
        <taxon>Tordylieae</taxon>
        <taxon>Tordyliinae</taxon>
        <taxon>Heracleum</taxon>
    </lineage>
</organism>
<gene>
    <name evidence="2" type="ORF">POM88_043164</name>
</gene>
<protein>
    <submittedName>
        <fullName evidence="2">Uncharacterized protein</fullName>
    </submittedName>
</protein>
<dbReference type="EMBL" id="JAUIZM010000010">
    <property type="protein sequence ID" value="KAK1358690.1"/>
    <property type="molecule type" value="Genomic_DNA"/>
</dbReference>
<proteinExistence type="predicted"/>
<evidence type="ECO:0000313" key="3">
    <source>
        <dbReference type="Proteomes" id="UP001237642"/>
    </source>
</evidence>
<accession>A0AAD8H2Y8</accession>
<feature type="region of interest" description="Disordered" evidence="1">
    <location>
        <begin position="156"/>
        <end position="195"/>
    </location>
</feature>
<reference evidence="2" key="2">
    <citation type="submission" date="2023-05" db="EMBL/GenBank/DDBJ databases">
        <authorList>
            <person name="Schelkunov M.I."/>
        </authorList>
    </citation>
    <scope>NUCLEOTIDE SEQUENCE</scope>
    <source>
        <strain evidence="2">Hsosn_3</strain>
        <tissue evidence="2">Leaf</tissue>
    </source>
</reference>
<evidence type="ECO:0000313" key="2">
    <source>
        <dbReference type="EMBL" id="KAK1358690.1"/>
    </source>
</evidence>
<reference evidence="2" key="1">
    <citation type="submission" date="2023-02" db="EMBL/GenBank/DDBJ databases">
        <title>Genome of toxic invasive species Heracleum sosnowskyi carries increased number of genes despite the absence of recent whole-genome duplications.</title>
        <authorList>
            <person name="Schelkunov M."/>
            <person name="Shtratnikova V."/>
            <person name="Makarenko M."/>
            <person name="Klepikova A."/>
            <person name="Omelchenko D."/>
            <person name="Novikova G."/>
            <person name="Obukhova E."/>
            <person name="Bogdanov V."/>
            <person name="Penin A."/>
            <person name="Logacheva M."/>
        </authorList>
    </citation>
    <scope>NUCLEOTIDE SEQUENCE</scope>
    <source>
        <strain evidence="2">Hsosn_3</strain>
        <tissue evidence="2">Leaf</tissue>
    </source>
</reference>
<sequence>MEVEEEGHKRLFVQLLNLYYIEQFALCGTKLQKPRPTSLYYVSNVDEFNKVNWASAIHELLMKSIEEAQMFLVGGRLGQNTFRGCAPVLEAILFERMPTLYSGSKRSTSPRVQSYVAQRKTVDVWKTSLLGCEVTACCHCCPSPTASARLLISPREGTMANNGDAPSEQEQQGLSSLSTSTSLITPPHSPIRLGPLSGERYEAISAGISALKLTLETKEDGRIMEFINNG</sequence>
<name>A0AAD8H2Y8_9APIA</name>